<keyword evidence="4" id="KW-1185">Reference proteome</keyword>
<sequence length="107" mass="11695">MGGTVVFSLLRLFLGRSSGNSKWRRRGPGLSEGVPVRPPATINFRLIPAVALYVLPASLFLIQIMFDYKQAVPSVVKASSHYPNSPQPAASSGRPQTFNNKTRLPRS</sequence>
<evidence type="ECO:0000256" key="1">
    <source>
        <dbReference type="SAM" id="MobiDB-lite"/>
    </source>
</evidence>
<evidence type="ECO:0000256" key="2">
    <source>
        <dbReference type="SAM" id="Phobius"/>
    </source>
</evidence>
<feature type="transmembrane region" description="Helical" evidence="2">
    <location>
        <begin position="43"/>
        <end position="62"/>
    </location>
</feature>
<dbReference type="Proteomes" id="UP001519460">
    <property type="component" value="Unassembled WGS sequence"/>
</dbReference>
<comment type="caution">
    <text evidence="3">The sequence shown here is derived from an EMBL/GenBank/DDBJ whole genome shotgun (WGS) entry which is preliminary data.</text>
</comment>
<gene>
    <name evidence="3" type="ORF">BaRGS_00000505</name>
</gene>
<evidence type="ECO:0000313" key="3">
    <source>
        <dbReference type="EMBL" id="KAK7508266.1"/>
    </source>
</evidence>
<accession>A0ABD0MA64</accession>
<name>A0ABD0MA64_9CAEN</name>
<keyword evidence="2" id="KW-0812">Transmembrane</keyword>
<keyword evidence="2" id="KW-0472">Membrane</keyword>
<organism evidence="3 4">
    <name type="scientific">Batillaria attramentaria</name>
    <dbReference type="NCBI Taxonomy" id="370345"/>
    <lineage>
        <taxon>Eukaryota</taxon>
        <taxon>Metazoa</taxon>
        <taxon>Spiralia</taxon>
        <taxon>Lophotrochozoa</taxon>
        <taxon>Mollusca</taxon>
        <taxon>Gastropoda</taxon>
        <taxon>Caenogastropoda</taxon>
        <taxon>Sorbeoconcha</taxon>
        <taxon>Cerithioidea</taxon>
        <taxon>Batillariidae</taxon>
        <taxon>Batillaria</taxon>
    </lineage>
</organism>
<keyword evidence="2" id="KW-1133">Transmembrane helix</keyword>
<proteinExistence type="predicted"/>
<evidence type="ECO:0000313" key="4">
    <source>
        <dbReference type="Proteomes" id="UP001519460"/>
    </source>
</evidence>
<protein>
    <submittedName>
        <fullName evidence="3">Uncharacterized protein</fullName>
    </submittedName>
</protein>
<feature type="region of interest" description="Disordered" evidence="1">
    <location>
        <begin position="78"/>
        <end position="107"/>
    </location>
</feature>
<dbReference type="AlphaFoldDB" id="A0ABD0MA64"/>
<reference evidence="3 4" key="1">
    <citation type="journal article" date="2023" name="Sci. Data">
        <title>Genome assembly of the Korean intertidal mud-creeper Batillaria attramentaria.</title>
        <authorList>
            <person name="Patra A.K."/>
            <person name="Ho P.T."/>
            <person name="Jun S."/>
            <person name="Lee S.J."/>
            <person name="Kim Y."/>
            <person name="Won Y.J."/>
        </authorList>
    </citation>
    <scope>NUCLEOTIDE SEQUENCE [LARGE SCALE GENOMIC DNA]</scope>
    <source>
        <strain evidence="3">Wonlab-2016</strain>
    </source>
</reference>
<feature type="compositionally biased region" description="Polar residues" evidence="1">
    <location>
        <begin position="81"/>
        <end position="107"/>
    </location>
</feature>
<dbReference type="EMBL" id="JACVVK020000002">
    <property type="protein sequence ID" value="KAK7508266.1"/>
    <property type="molecule type" value="Genomic_DNA"/>
</dbReference>